<dbReference type="Gene3D" id="3.40.50.1110">
    <property type="entry name" value="SGNH hydrolase"/>
    <property type="match status" value="1"/>
</dbReference>
<dbReference type="InterPro" id="IPR036514">
    <property type="entry name" value="SGNH_hydro_sf"/>
</dbReference>
<feature type="non-terminal residue" evidence="2">
    <location>
        <position position="1"/>
    </location>
</feature>
<dbReference type="STRING" id="1745343.A0A2J6Q7R9"/>
<dbReference type="AlphaFoldDB" id="A0A2J6Q7R9"/>
<gene>
    <name evidence="2" type="ORF">NA56DRAFT_536410</name>
</gene>
<evidence type="ECO:0000259" key="1">
    <source>
        <dbReference type="Pfam" id="PF13472"/>
    </source>
</evidence>
<dbReference type="Proteomes" id="UP000235672">
    <property type="component" value="Unassembled WGS sequence"/>
</dbReference>
<dbReference type="Pfam" id="PF13472">
    <property type="entry name" value="Lipase_GDSL_2"/>
    <property type="match status" value="1"/>
</dbReference>
<dbReference type="PANTHER" id="PTHR30383:SF5">
    <property type="entry name" value="SGNH HYDROLASE-TYPE ESTERASE DOMAIN-CONTAINING PROTEIN"/>
    <property type="match status" value="1"/>
</dbReference>
<feature type="non-terminal residue" evidence="2">
    <location>
        <position position="283"/>
    </location>
</feature>
<evidence type="ECO:0000313" key="3">
    <source>
        <dbReference type="Proteomes" id="UP000235672"/>
    </source>
</evidence>
<dbReference type="InterPro" id="IPR013830">
    <property type="entry name" value="SGNH_hydro"/>
</dbReference>
<evidence type="ECO:0000313" key="2">
    <source>
        <dbReference type="EMBL" id="PMD22319.1"/>
    </source>
</evidence>
<dbReference type="PANTHER" id="PTHR30383">
    <property type="entry name" value="THIOESTERASE 1/PROTEASE 1/LYSOPHOSPHOLIPASE L1"/>
    <property type="match status" value="1"/>
</dbReference>
<name>A0A2J6Q7R9_9HELO</name>
<dbReference type="OrthoDB" id="2119228at2759"/>
<dbReference type="GO" id="GO:0004622">
    <property type="term" value="F:phosphatidylcholine lysophospholipase activity"/>
    <property type="evidence" value="ECO:0007669"/>
    <property type="project" value="TreeGrafter"/>
</dbReference>
<protein>
    <submittedName>
        <fullName evidence="2">SGNH hydrolase</fullName>
    </submittedName>
</protein>
<reference evidence="2 3" key="1">
    <citation type="submission" date="2016-05" db="EMBL/GenBank/DDBJ databases">
        <title>A degradative enzymes factory behind the ericoid mycorrhizal symbiosis.</title>
        <authorList>
            <consortium name="DOE Joint Genome Institute"/>
            <person name="Martino E."/>
            <person name="Morin E."/>
            <person name="Grelet G."/>
            <person name="Kuo A."/>
            <person name="Kohler A."/>
            <person name="Daghino S."/>
            <person name="Barry K."/>
            <person name="Choi C."/>
            <person name="Cichocki N."/>
            <person name="Clum A."/>
            <person name="Copeland A."/>
            <person name="Hainaut M."/>
            <person name="Haridas S."/>
            <person name="Labutti K."/>
            <person name="Lindquist E."/>
            <person name="Lipzen A."/>
            <person name="Khouja H.-R."/>
            <person name="Murat C."/>
            <person name="Ohm R."/>
            <person name="Olson A."/>
            <person name="Spatafora J."/>
            <person name="Veneault-Fourrey C."/>
            <person name="Henrissat B."/>
            <person name="Grigoriev I."/>
            <person name="Martin F."/>
            <person name="Perotto S."/>
        </authorList>
    </citation>
    <scope>NUCLEOTIDE SEQUENCE [LARGE SCALE GENOMIC DNA]</scope>
    <source>
        <strain evidence="2 3">UAMH 7357</strain>
    </source>
</reference>
<accession>A0A2J6Q7R9</accession>
<dbReference type="EMBL" id="KZ613478">
    <property type="protein sequence ID" value="PMD22319.1"/>
    <property type="molecule type" value="Genomic_DNA"/>
</dbReference>
<dbReference type="InterPro" id="IPR051532">
    <property type="entry name" value="Ester_Hydrolysis_Enzymes"/>
</dbReference>
<feature type="domain" description="SGNH hydrolase-type esterase" evidence="1">
    <location>
        <begin position="9"/>
        <end position="211"/>
    </location>
</feature>
<keyword evidence="2" id="KW-0378">Hydrolase</keyword>
<organism evidence="2 3">
    <name type="scientific">Hyaloscypha hepaticicola</name>
    <dbReference type="NCBI Taxonomy" id="2082293"/>
    <lineage>
        <taxon>Eukaryota</taxon>
        <taxon>Fungi</taxon>
        <taxon>Dikarya</taxon>
        <taxon>Ascomycota</taxon>
        <taxon>Pezizomycotina</taxon>
        <taxon>Leotiomycetes</taxon>
        <taxon>Helotiales</taxon>
        <taxon>Hyaloscyphaceae</taxon>
        <taxon>Hyaloscypha</taxon>
    </lineage>
</organism>
<sequence length="283" mass="31883">RPRAISMMVVGDSISQGGEGDWTWRYRLWEWFKVQDVVVDFVGPFLGTRPQAIDKNGYNNEIDPEFNPRHFTAVGRALWQDINLISPMVARYNPDYLLVLLGFNDMAWQLGWHEATIHGDTLLANMEIFIARARAAKPDIKFVIGNVPQRAPLAGDLFLMTSDYNRLLAEAIPKWSTETSPIELADLGASYRCETDECPSTFDGLHPSPLGDYQIARAFSRALIKGFKIGTDELAVPDPADLPQRAFSIPTNTKVMIDTKWLNITWNLFYGAKGYNVQSRVLG</sequence>
<keyword evidence="3" id="KW-1185">Reference proteome</keyword>
<proteinExistence type="predicted"/>
<dbReference type="SUPFAM" id="SSF52266">
    <property type="entry name" value="SGNH hydrolase"/>
    <property type="match status" value="1"/>
</dbReference>